<evidence type="ECO:0000256" key="1">
    <source>
        <dbReference type="ARBA" id="ARBA00005028"/>
    </source>
</evidence>
<keyword evidence="10" id="KW-1185">Reference proteome</keyword>
<comment type="caution">
    <text evidence="9">The sequence shown here is derived from an EMBL/GenBank/DDBJ whole genome shotgun (WGS) entry which is preliminary data.</text>
</comment>
<sequence length="355" mass="40788">MNIKIETFGQVNGERVDLIHLSNQNGMLVKITNYGCIVTSIETQDCQGHFKDIVLGFDTLNEYLQGHPFFGAVVGRYANRINHGLFKIKDQIYQLEKNELSTSQHIHGGSVGFDKYIWNYSIEKNETLIMIHFYRLSPNGESGYPGNLNITHSIGLDEQNQLHFYFTATTDQTTIINLTNHSYYNLSGHDQGYICHHYLKIFSDYYTPVAQNMIPTGEILSVKHTGLDFRKAIKIGDNMDKLKDKTLDHNFILNGEVAYDEYHKAAELYDPESGRFLTVITTQPAIQVYNAAKLSNKCWMGKNQYKYESFAAICLETQHFPDSPNHRHFPNTLLEPDQIYKQKTIYQFSVKDNQG</sequence>
<dbReference type="UniPathway" id="UPA00242"/>
<dbReference type="GO" id="GO:0033499">
    <property type="term" value="P:galactose catabolic process via UDP-galactose, Leloir pathway"/>
    <property type="evidence" value="ECO:0007669"/>
    <property type="project" value="TreeGrafter"/>
</dbReference>
<dbReference type="InterPro" id="IPR011013">
    <property type="entry name" value="Gal_mutarotase_sf_dom"/>
</dbReference>
<dbReference type="InterPro" id="IPR014718">
    <property type="entry name" value="GH-type_carb-bd"/>
</dbReference>
<evidence type="ECO:0000256" key="8">
    <source>
        <dbReference type="PIRSR" id="PIRSR005096-3"/>
    </source>
</evidence>
<dbReference type="Proteomes" id="UP000295496">
    <property type="component" value="Unassembled WGS sequence"/>
</dbReference>
<dbReference type="Pfam" id="PF01263">
    <property type="entry name" value="Aldose_epim"/>
    <property type="match status" value="1"/>
</dbReference>
<feature type="active site" description="Proton acceptor" evidence="6">
    <location>
        <position position="316"/>
    </location>
</feature>
<dbReference type="CDD" id="cd09019">
    <property type="entry name" value="galactose_mutarotase_like"/>
    <property type="match status" value="1"/>
</dbReference>
<dbReference type="Gene3D" id="2.70.98.10">
    <property type="match status" value="1"/>
</dbReference>
<feature type="binding site" evidence="8">
    <location>
        <begin position="181"/>
        <end position="183"/>
    </location>
    <ligand>
        <name>beta-D-galactose</name>
        <dbReference type="ChEBI" id="CHEBI:27667"/>
    </ligand>
</feature>
<dbReference type="InterPro" id="IPR047215">
    <property type="entry name" value="Galactose_mutarotase-like"/>
</dbReference>
<comment type="catalytic activity">
    <reaction evidence="5">
        <text>alpha-D-glucose = beta-D-glucose</text>
        <dbReference type="Rhea" id="RHEA:10264"/>
        <dbReference type="ChEBI" id="CHEBI:15903"/>
        <dbReference type="ChEBI" id="CHEBI:17925"/>
        <dbReference type="EC" id="5.1.3.3"/>
    </reaction>
</comment>
<dbReference type="PANTHER" id="PTHR10091:SF0">
    <property type="entry name" value="GALACTOSE MUTAROTASE"/>
    <property type="match status" value="1"/>
</dbReference>
<dbReference type="OrthoDB" id="9779408at2"/>
<dbReference type="InterPro" id="IPR008183">
    <property type="entry name" value="Aldose_1/G6P_1-epimerase"/>
</dbReference>
<keyword evidence="4 5" id="KW-0119">Carbohydrate metabolism</keyword>
<organism evidence="9 10">
    <name type="scientific">Lonepinella koalarum</name>
    <dbReference type="NCBI Taxonomy" id="53417"/>
    <lineage>
        <taxon>Bacteria</taxon>
        <taxon>Pseudomonadati</taxon>
        <taxon>Pseudomonadota</taxon>
        <taxon>Gammaproteobacteria</taxon>
        <taxon>Pasteurellales</taxon>
        <taxon>Pasteurellaceae</taxon>
        <taxon>Lonepinella</taxon>
    </lineage>
</organism>
<dbReference type="EMBL" id="SMGJ01000010">
    <property type="protein sequence ID" value="TCK66579.1"/>
    <property type="molecule type" value="Genomic_DNA"/>
</dbReference>
<dbReference type="PIRSF" id="PIRSF005096">
    <property type="entry name" value="GALM"/>
    <property type="match status" value="1"/>
</dbReference>
<comment type="pathway">
    <text evidence="1 5">Carbohydrate metabolism; hexose metabolism.</text>
</comment>
<comment type="similarity">
    <text evidence="2 5">Belongs to the aldose epimerase family.</text>
</comment>
<evidence type="ECO:0000313" key="9">
    <source>
        <dbReference type="EMBL" id="TCK66579.1"/>
    </source>
</evidence>
<dbReference type="GO" id="GO:0006006">
    <property type="term" value="P:glucose metabolic process"/>
    <property type="evidence" value="ECO:0007669"/>
    <property type="project" value="TreeGrafter"/>
</dbReference>
<name>A0A4R1KR21_9PAST</name>
<feature type="active site" description="Proton donor" evidence="6">
    <location>
        <position position="181"/>
    </location>
</feature>
<evidence type="ECO:0000256" key="2">
    <source>
        <dbReference type="ARBA" id="ARBA00006206"/>
    </source>
</evidence>
<proteinExistence type="inferred from homology"/>
<evidence type="ECO:0000256" key="4">
    <source>
        <dbReference type="ARBA" id="ARBA00023277"/>
    </source>
</evidence>
<evidence type="ECO:0000256" key="7">
    <source>
        <dbReference type="PIRSR" id="PIRSR005096-2"/>
    </source>
</evidence>
<accession>A0A4R1KR21</accession>
<dbReference type="SUPFAM" id="SSF74650">
    <property type="entry name" value="Galactose mutarotase-like"/>
    <property type="match status" value="1"/>
</dbReference>
<dbReference type="InterPro" id="IPR015443">
    <property type="entry name" value="Aldose_1-epimerase"/>
</dbReference>
<dbReference type="NCBIfam" id="NF008277">
    <property type="entry name" value="PRK11055.1"/>
    <property type="match status" value="1"/>
</dbReference>
<reference evidence="9 10" key="1">
    <citation type="submission" date="2019-03" db="EMBL/GenBank/DDBJ databases">
        <title>Genomic Encyclopedia of Type Strains, Phase IV (KMG-IV): sequencing the most valuable type-strain genomes for metagenomic binning, comparative biology and taxonomic classification.</title>
        <authorList>
            <person name="Goeker M."/>
        </authorList>
    </citation>
    <scope>NUCLEOTIDE SEQUENCE [LARGE SCALE GENOMIC DNA]</scope>
    <source>
        <strain evidence="9 10">DSM 10053</strain>
    </source>
</reference>
<dbReference type="AlphaFoldDB" id="A0A4R1KR21"/>
<evidence type="ECO:0000256" key="3">
    <source>
        <dbReference type="ARBA" id="ARBA00023235"/>
    </source>
</evidence>
<dbReference type="EC" id="5.1.3.3" evidence="5"/>
<feature type="binding site" evidence="8">
    <location>
        <begin position="79"/>
        <end position="80"/>
    </location>
    <ligand>
        <name>beta-D-galactose</name>
        <dbReference type="ChEBI" id="CHEBI:27667"/>
    </ligand>
</feature>
<dbReference type="PANTHER" id="PTHR10091">
    <property type="entry name" value="ALDOSE-1-EPIMERASE"/>
    <property type="match status" value="1"/>
</dbReference>
<protein>
    <recommendedName>
        <fullName evidence="5">Aldose 1-epimerase</fullName>
        <ecNumber evidence="5">5.1.3.3</ecNumber>
    </recommendedName>
</protein>
<evidence type="ECO:0000256" key="5">
    <source>
        <dbReference type="PIRNR" id="PIRNR005096"/>
    </source>
</evidence>
<dbReference type="GO" id="GO:0030246">
    <property type="term" value="F:carbohydrate binding"/>
    <property type="evidence" value="ECO:0007669"/>
    <property type="project" value="InterPro"/>
</dbReference>
<evidence type="ECO:0000313" key="10">
    <source>
        <dbReference type="Proteomes" id="UP000295496"/>
    </source>
</evidence>
<dbReference type="RefSeq" id="WP_132302866.1">
    <property type="nucleotide sequence ID" value="NZ_CP170642.1"/>
</dbReference>
<dbReference type="GO" id="GO:0004034">
    <property type="term" value="F:aldose 1-epimerase activity"/>
    <property type="evidence" value="ECO:0007669"/>
    <property type="project" value="UniProtKB-EC"/>
</dbReference>
<gene>
    <name evidence="9" type="ORF">EV692_2313</name>
</gene>
<keyword evidence="3 5" id="KW-0413">Isomerase</keyword>
<evidence type="ECO:0000256" key="6">
    <source>
        <dbReference type="PIRSR" id="PIRSR005096-1"/>
    </source>
</evidence>
<feature type="binding site" evidence="7">
    <location>
        <position position="248"/>
    </location>
    <ligand>
        <name>beta-D-galactose</name>
        <dbReference type="ChEBI" id="CHEBI:27667"/>
    </ligand>
</feature>